<gene>
    <name evidence="2" type="ORF">WN51_04381</name>
</gene>
<dbReference type="Proteomes" id="UP000053105">
    <property type="component" value="Unassembled WGS sequence"/>
</dbReference>
<keyword evidence="3" id="KW-1185">Reference proteome</keyword>
<dbReference type="EMBL" id="KQ435896">
    <property type="protein sequence ID" value="KOX69343.1"/>
    <property type="molecule type" value="Genomic_DNA"/>
</dbReference>
<dbReference type="AlphaFoldDB" id="A0A0M8ZTJ9"/>
<proteinExistence type="predicted"/>
<sequence length="199" mass="21833">MMVQSSNQRTPLNRTPPKFHICSNDIAPGLGMTKENLKGDYTSLANEENRLFFLRIEKITRRGPAVTPELGECTCLSYVESPGSKDFSIPKSKSELRLPASYRRRNSAGPAVVSPPRSSAGALLEGGKVHRPFLSSLTLKKIGGCPFRCTALQSCRKRNETKRNETWGDEGEWGGEDMGETGAVDVADSGVGWRKMETP</sequence>
<feature type="region of interest" description="Disordered" evidence="1">
    <location>
        <begin position="160"/>
        <end position="199"/>
    </location>
</feature>
<evidence type="ECO:0000256" key="1">
    <source>
        <dbReference type="SAM" id="MobiDB-lite"/>
    </source>
</evidence>
<feature type="compositionally biased region" description="Acidic residues" evidence="1">
    <location>
        <begin position="167"/>
        <end position="179"/>
    </location>
</feature>
<accession>A0A0M8ZTJ9</accession>
<organism evidence="2 3">
    <name type="scientific">Melipona quadrifasciata</name>
    <dbReference type="NCBI Taxonomy" id="166423"/>
    <lineage>
        <taxon>Eukaryota</taxon>
        <taxon>Metazoa</taxon>
        <taxon>Ecdysozoa</taxon>
        <taxon>Arthropoda</taxon>
        <taxon>Hexapoda</taxon>
        <taxon>Insecta</taxon>
        <taxon>Pterygota</taxon>
        <taxon>Neoptera</taxon>
        <taxon>Endopterygota</taxon>
        <taxon>Hymenoptera</taxon>
        <taxon>Apocrita</taxon>
        <taxon>Aculeata</taxon>
        <taxon>Apoidea</taxon>
        <taxon>Anthophila</taxon>
        <taxon>Apidae</taxon>
        <taxon>Melipona</taxon>
    </lineage>
</organism>
<name>A0A0M8ZTJ9_9HYME</name>
<evidence type="ECO:0000313" key="2">
    <source>
        <dbReference type="EMBL" id="KOX69343.1"/>
    </source>
</evidence>
<evidence type="ECO:0000313" key="3">
    <source>
        <dbReference type="Proteomes" id="UP000053105"/>
    </source>
</evidence>
<reference evidence="2 3" key="1">
    <citation type="submission" date="2015-07" db="EMBL/GenBank/DDBJ databases">
        <title>The genome of Melipona quadrifasciata.</title>
        <authorList>
            <person name="Pan H."/>
            <person name="Kapheim K."/>
        </authorList>
    </citation>
    <scope>NUCLEOTIDE SEQUENCE [LARGE SCALE GENOMIC DNA]</scope>
    <source>
        <strain evidence="2">0111107301</strain>
        <tissue evidence="2">Whole body</tissue>
    </source>
</reference>
<protein>
    <submittedName>
        <fullName evidence="2">Uncharacterized protein</fullName>
    </submittedName>
</protein>